<name>A0A0W0FF95_MONRR</name>
<protein>
    <recommendedName>
        <fullName evidence="2">non-specific serine/threonine protein kinase</fullName>
        <ecNumber evidence="2">2.7.11.1</ecNumber>
    </recommendedName>
</protein>
<evidence type="ECO:0000256" key="12">
    <source>
        <dbReference type="ARBA" id="ARBA00023136"/>
    </source>
</evidence>
<dbReference type="GO" id="GO:0036498">
    <property type="term" value="P:IRE1-mediated unfolded protein response"/>
    <property type="evidence" value="ECO:0007669"/>
    <property type="project" value="UniProtKB-ARBA"/>
</dbReference>
<dbReference type="GO" id="GO:0004674">
    <property type="term" value="F:protein serine/threonine kinase activity"/>
    <property type="evidence" value="ECO:0007669"/>
    <property type="project" value="UniProtKB-KW"/>
</dbReference>
<dbReference type="InterPro" id="IPR045133">
    <property type="entry name" value="IRE1/2-like"/>
</dbReference>
<feature type="compositionally biased region" description="Polar residues" evidence="15">
    <location>
        <begin position="1194"/>
        <end position="1207"/>
    </location>
</feature>
<accession>A0A0W0FF95</accession>
<dbReference type="InterPro" id="IPR015943">
    <property type="entry name" value="WD40/YVTN_repeat-like_dom_sf"/>
</dbReference>
<feature type="signal peptide" evidence="16">
    <location>
        <begin position="1"/>
        <end position="20"/>
    </location>
</feature>
<keyword evidence="5" id="KW-0812">Transmembrane</keyword>
<dbReference type="SMART" id="SM00580">
    <property type="entry name" value="PUG"/>
    <property type="match status" value="1"/>
</dbReference>
<dbReference type="InterPro" id="IPR011047">
    <property type="entry name" value="Quinoprotein_ADH-like_sf"/>
</dbReference>
<evidence type="ECO:0000256" key="6">
    <source>
        <dbReference type="ARBA" id="ARBA00022729"/>
    </source>
</evidence>
<keyword evidence="9" id="KW-0378">Hydrolase</keyword>
<feature type="compositionally biased region" description="Polar residues" evidence="15">
    <location>
        <begin position="839"/>
        <end position="848"/>
    </location>
</feature>
<evidence type="ECO:0000256" key="4">
    <source>
        <dbReference type="ARBA" id="ARBA00022679"/>
    </source>
</evidence>
<sequence>MAPIFLLSSLFLSFLIACYADRVSRELAPFSSGAGSSRFAQRQILTEEHASSSSTGDADPLGDSDLVDIVLVASVDGKFHALNRTSGHLLWSMAAKDGFSAGTGNSSTLAPLVRTQHPLLSNDPNGESNKVTSAYPSPTTEFYIVEPQSGDIYVASTASPLGPLQRFRYSMPELVDMSPFSFKDEDYQRMFVGRKESRLILVELETGKIKEVVGTDECRWDPLEFGFGGEEREEDEGTSYVVDLDELEEGAAEIEYVDDDEYSNSSSTYGDDAKKKKPTEVYIGRTDYHISIYTKPTSVASAKRPVPPVQNLSFSVYGPNNQDSRLQTTYTRTKDDKYLASLPSGEVIAFKAHGKGDEKRERIPWLWIKPFQNPIVATFDVFRRRGNNDNSPVGAVDNDSESHTFVLLQPQPSLTDIHPSLDLSLYQSAPASEDGGEGSGSQTPLTNILPNADSAYVGILEETGSLFAMSPETYPLVAFGGHWAASGTTSRSRLIDGAANHKYDDDGEEDNFISVDELTRRRKEREAETSSSESQSTSSASPITTNGAQSTLRANMCNVEDGGVFDARCLVGVRKLADGAGGVDVGKNTDFGGATGTRRAGVVTFETDADPEGRWRRLLDPPKRGYGEVYREDYEHPSTSVSRPSQPSQRPTHSSDPTVPVVEKHVFLGASSGIIATAFAVALVLVGMWWRGAVGQTALHRLHAPLEPSQTAKLEPGHEHSGVIDPNVLANGITNGDATVDPHIVKPDTILLQPDTTVIADAQLAASQSTSTQDKIPVRHRANSDVFALSEVQSIPSRSPVQKPSRLPSSPKTSTVKLPQTSSTPTPPTPKVQSRTRKQSTSTANRNLIDSPRLEESDFEMFEHDGADLEGEGEVDEDGEGENEPEAEGVEAGTPKKSKVRRGKRGRKKRKGAAAEGNGNGGTPVPAKGKDKENVPVPSPSPAPAATPLTPSMIVVPPTPAVTQPSLIVSDSILGFGSHGTVVFRGDLQGRQVAVKRLLRSFVTLASREVSILQESDDHPNVIRYYYQEAHADFLYIALELCPATLADIIEYAAGGGIDWGGSVESRTLGGTGKEGMKPEEWDDLIRCFDPKKALKQIASGLRHLHALKLVHRDIKPQNILVSAGPGRGARGTTRGSMGGYRMLISDFGLCKKLDMDQTSFLPTAQGAMGAGTVGWRAPEILRGEVKLDESASGDDQSSRGSSTGTLTNASIGSTSTTTGSTGVSSGAKSTRLTKSVDIFSLGCLFYYTLTNGQHPFGDRFEREVNILKGAMNLDGLDRVDGGMWSEEGVEARDLIQRIHTHHEHRPDTTTCLLHPFFWDSGRRLNFLQDASDRFEIMCREPKEAHLISLEEGAADVVGNDWYSRMDKIFIENLGKFRKYNGSSVQDLLRALRNKKHHYQDLPENVKRHLGAMPEGYLAYFTRRYPKLFMHVHRVIDECDLKDESMFRTYFELADQ</sequence>
<evidence type="ECO:0000256" key="7">
    <source>
        <dbReference type="ARBA" id="ARBA00022741"/>
    </source>
</evidence>
<comment type="catalytic activity">
    <reaction evidence="14">
        <text>L-seryl-[protein] + ATP = O-phospho-L-seryl-[protein] + ADP + H(+)</text>
        <dbReference type="Rhea" id="RHEA:17989"/>
        <dbReference type="Rhea" id="RHEA-COMP:9863"/>
        <dbReference type="Rhea" id="RHEA-COMP:11604"/>
        <dbReference type="ChEBI" id="CHEBI:15378"/>
        <dbReference type="ChEBI" id="CHEBI:29999"/>
        <dbReference type="ChEBI" id="CHEBI:30616"/>
        <dbReference type="ChEBI" id="CHEBI:83421"/>
        <dbReference type="ChEBI" id="CHEBI:456216"/>
        <dbReference type="EC" id="2.7.11.1"/>
    </reaction>
    <physiologicalReaction direction="left-to-right" evidence="14">
        <dbReference type="Rhea" id="RHEA:17990"/>
    </physiologicalReaction>
</comment>
<feature type="compositionally biased region" description="Low complexity" evidence="15">
    <location>
        <begin position="1208"/>
        <end position="1228"/>
    </location>
</feature>
<dbReference type="GO" id="GO:0051082">
    <property type="term" value="F:unfolded protein binding"/>
    <property type="evidence" value="ECO:0007669"/>
    <property type="project" value="TreeGrafter"/>
</dbReference>
<comment type="caution">
    <text evidence="19">The sequence shown here is derived from an EMBL/GenBank/DDBJ whole genome shotgun (WGS) entry which is preliminary data.</text>
</comment>
<dbReference type="CDD" id="cd10422">
    <property type="entry name" value="RNase_Ire1"/>
    <property type="match status" value="1"/>
</dbReference>
<evidence type="ECO:0000256" key="9">
    <source>
        <dbReference type="ARBA" id="ARBA00022801"/>
    </source>
</evidence>
<evidence type="ECO:0000256" key="2">
    <source>
        <dbReference type="ARBA" id="ARBA00012513"/>
    </source>
</evidence>
<evidence type="ECO:0000256" key="8">
    <source>
        <dbReference type="ARBA" id="ARBA00022777"/>
    </source>
</evidence>
<feature type="region of interest" description="Disordered" evidence="15">
    <location>
        <begin position="500"/>
        <end position="547"/>
    </location>
</feature>
<keyword evidence="10" id="KW-0067">ATP-binding</keyword>
<evidence type="ECO:0000256" key="13">
    <source>
        <dbReference type="ARBA" id="ARBA00048659"/>
    </source>
</evidence>
<keyword evidence="8" id="KW-0418">Kinase</keyword>
<evidence type="ECO:0000256" key="11">
    <source>
        <dbReference type="ARBA" id="ARBA00022989"/>
    </source>
</evidence>
<evidence type="ECO:0000313" key="19">
    <source>
        <dbReference type="EMBL" id="KTB34954.1"/>
    </source>
</evidence>
<dbReference type="SMART" id="SM00220">
    <property type="entry name" value="S_TKc"/>
    <property type="match status" value="1"/>
</dbReference>
<feature type="domain" description="KEN" evidence="18">
    <location>
        <begin position="1321"/>
        <end position="1453"/>
    </location>
</feature>
<feature type="region of interest" description="Disordered" evidence="15">
    <location>
        <begin position="793"/>
        <end position="857"/>
    </location>
</feature>
<keyword evidence="12" id="KW-0472">Membrane</keyword>
<feature type="chain" id="PRO_5006901740" description="non-specific serine/threonine protein kinase" evidence="16">
    <location>
        <begin position="21"/>
        <end position="1456"/>
    </location>
</feature>
<dbReference type="Proteomes" id="UP000054988">
    <property type="component" value="Unassembled WGS sequence"/>
</dbReference>
<feature type="domain" description="Protein kinase" evidence="17">
    <location>
        <begin position="968"/>
        <end position="1318"/>
    </location>
</feature>
<feature type="region of interest" description="Disordered" evidence="15">
    <location>
        <begin position="869"/>
        <end position="949"/>
    </location>
</feature>
<comment type="catalytic activity">
    <reaction evidence="13">
        <text>L-threonyl-[protein] + ATP = O-phospho-L-threonyl-[protein] + ADP + H(+)</text>
        <dbReference type="Rhea" id="RHEA:46608"/>
        <dbReference type="Rhea" id="RHEA-COMP:11060"/>
        <dbReference type="Rhea" id="RHEA-COMP:11605"/>
        <dbReference type="ChEBI" id="CHEBI:15378"/>
        <dbReference type="ChEBI" id="CHEBI:30013"/>
        <dbReference type="ChEBI" id="CHEBI:30616"/>
        <dbReference type="ChEBI" id="CHEBI:61977"/>
        <dbReference type="ChEBI" id="CHEBI:456216"/>
        <dbReference type="EC" id="2.7.11.1"/>
    </reaction>
    <physiologicalReaction direction="left-to-right" evidence="13">
        <dbReference type="Rhea" id="RHEA:46609"/>
    </physiologicalReaction>
</comment>
<evidence type="ECO:0000256" key="1">
    <source>
        <dbReference type="ARBA" id="ARBA00004479"/>
    </source>
</evidence>
<feature type="region of interest" description="Disordered" evidence="15">
    <location>
        <begin position="627"/>
        <end position="658"/>
    </location>
</feature>
<evidence type="ECO:0000256" key="3">
    <source>
        <dbReference type="ARBA" id="ARBA00022527"/>
    </source>
</evidence>
<dbReference type="Gene3D" id="2.130.10.10">
    <property type="entry name" value="YVTN repeat-like/Quinoprotein amine dehydrogenase"/>
    <property type="match status" value="1"/>
</dbReference>
<dbReference type="Gene3D" id="1.10.510.10">
    <property type="entry name" value="Transferase(Phosphotransferase) domain 1"/>
    <property type="match status" value="1"/>
</dbReference>
<dbReference type="InterPro" id="IPR010513">
    <property type="entry name" value="KEN_dom"/>
</dbReference>
<proteinExistence type="predicted"/>
<dbReference type="PANTHER" id="PTHR13954:SF6">
    <property type="entry name" value="NON-SPECIFIC SERINE_THREONINE PROTEIN KINASE"/>
    <property type="match status" value="1"/>
</dbReference>
<dbReference type="InterPro" id="IPR038357">
    <property type="entry name" value="KEN_sf"/>
</dbReference>
<feature type="compositionally biased region" description="Low complexity" evidence="15">
    <location>
        <begin position="529"/>
        <end position="541"/>
    </location>
</feature>
<keyword evidence="11" id="KW-1133">Transmembrane helix</keyword>
<evidence type="ECO:0000259" key="17">
    <source>
        <dbReference type="PROSITE" id="PS50011"/>
    </source>
</evidence>
<dbReference type="EC" id="2.7.11.1" evidence="2"/>
<evidence type="ECO:0000259" key="18">
    <source>
        <dbReference type="PROSITE" id="PS51392"/>
    </source>
</evidence>
<dbReference type="GO" id="GO:0005524">
    <property type="term" value="F:ATP binding"/>
    <property type="evidence" value="ECO:0007669"/>
    <property type="project" value="UniProtKB-KW"/>
</dbReference>
<dbReference type="FunFam" id="1.20.1440.180:FF:000002">
    <property type="entry name" value="Serine/threonine-protein kinase/endoribonuclease IRE1"/>
    <property type="match status" value="1"/>
</dbReference>
<dbReference type="PROSITE" id="PS50011">
    <property type="entry name" value="PROTEIN_KINASE_DOM"/>
    <property type="match status" value="1"/>
</dbReference>
<feature type="compositionally biased region" description="Polar residues" evidence="15">
    <location>
        <begin position="793"/>
        <end position="820"/>
    </location>
</feature>
<dbReference type="PROSITE" id="PS00108">
    <property type="entry name" value="PROTEIN_KINASE_ST"/>
    <property type="match status" value="1"/>
</dbReference>
<keyword evidence="4" id="KW-0808">Transferase</keyword>
<feature type="compositionally biased region" description="Low complexity" evidence="15">
    <location>
        <begin position="637"/>
        <end position="655"/>
    </location>
</feature>
<evidence type="ECO:0000256" key="14">
    <source>
        <dbReference type="ARBA" id="ARBA00048977"/>
    </source>
</evidence>
<keyword evidence="7" id="KW-0547">Nucleotide-binding</keyword>
<dbReference type="EMBL" id="LATX01002022">
    <property type="protein sequence ID" value="KTB34954.1"/>
    <property type="molecule type" value="Genomic_DNA"/>
</dbReference>
<evidence type="ECO:0000256" key="16">
    <source>
        <dbReference type="SAM" id="SignalP"/>
    </source>
</evidence>
<gene>
    <name evidence="19" type="ORF">WG66_12495</name>
</gene>
<evidence type="ECO:0000256" key="10">
    <source>
        <dbReference type="ARBA" id="ARBA00022840"/>
    </source>
</evidence>
<dbReference type="GO" id="GO:0006397">
    <property type="term" value="P:mRNA processing"/>
    <property type="evidence" value="ECO:0007669"/>
    <property type="project" value="InterPro"/>
</dbReference>
<dbReference type="GO" id="GO:0004521">
    <property type="term" value="F:RNA endonuclease activity"/>
    <property type="evidence" value="ECO:0007669"/>
    <property type="project" value="InterPro"/>
</dbReference>
<evidence type="ECO:0000313" key="20">
    <source>
        <dbReference type="Proteomes" id="UP000054988"/>
    </source>
</evidence>
<reference evidence="19 20" key="1">
    <citation type="submission" date="2015-12" db="EMBL/GenBank/DDBJ databases">
        <title>Draft genome sequence of Moniliophthora roreri, the causal agent of frosty pod rot of cacao.</title>
        <authorList>
            <person name="Aime M.C."/>
            <person name="Diaz-Valderrama J.R."/>
            <person name="Kijpornyongpan T."/>
            <person name="Phillips-Mora W."/>
        </authorList>
    </citation>
    <scope>NUCLEOTIDE SEQUENCE [LARGE SCALE GENOMIC DNA]</scope>
    <source>
        <strain evidence="19 20">MCA 2952</strain>
    </source>
</reference>
<dbReference type="Pfam" id="PF06479">
    <property type="entry name" value="Ribonuc_2-5A"/>
    <property type="match status" value="1"/>
</dbReference>
<dbReference type="InterPro" id="IPR000719">
    <property type="entry name" value="Prot_kinase_dom"/>
</dbReference>
<dbReference type="PANTHER" id="PTHR13954">
    <property type="entry name" value="IRE1-RELATED"/>
    <property type="match status" value="1"/>
</dbReference>
<feature type="compositionally biased region" description="Basic and acidic residues" evidence="15">
    <location>
        <begin position="627"/>
        <end position="636"/>
    </location>
</feature>
<evidence type="ECO:0000256" key="5">
    <source>
        <dbReference type="ARBA" id="ARBA00022692"/>
    </source>
</evidence>
<dbReference type="SUPFAM" id="SSF56112">
    <property type="entry name" value="Protein kinase-like (PK-like)"/>
    <property type="match status" value="1"/>
</dbReference>
<dbReference type="Gene3D" id="1.20.1440.180">
    <property type="entry name" value="KEN domain"/>
    <property type="match status" value="1"/>
</dbReference>
<dbReference type="GO" id="GO:0016787">
    <property type="term" value="F:hydrolase activity"/>
    <property type="evidence" value="ECO:0007669"/>
    <property type="project" value="UniProtKB-KW"/>
</dbReference>
<feature type="compositionally biased region" description="Acidic residues" evidence="15">
    <location>
        <begin position="869"/>
        <end position="889"/>
    </location>
</feature>
<dbReference type="GO" id="GO:1990604">
    <property type="term" value="C:IRE1-TRAF2-ASK1 complex"/>
    <property type="evidence" value="ECO:0007669"/>
    <property type="project" value="TreeGrafter"/>
</dbReference>
<dbReference type="InterPro" id="IPR008271">
    <property type="entry name" value="Ser/Thr_kinase_AS"/>
</dbReference>
<keyword evidence="3" id="KW-0723">Serine/threonine-protein kinase</keyword>
<feature type="compositionally biased region" description="Basic residues" evidence="15">
    <location>
        <begin position="896"/>
        <end position="912"/>
    </location>
</feature>
<dbReference type="InterPro" id="IPR011009">
    <property type="entry name" value="Kinase-like_dom_sf"/>
</dbReference>
<dbReference type="PROSITE" id="PS51392">
    <property type="entry name" value="KEN"/>
    <property type="match status" value="1"/>
</dbReference>
<dbReference type="SUPFAM" id="SSF50998">
    <property type="entry name" value="Quinoprotein alcohol dehydrogenase-like"/>
    <property type="match status" value="1"/>
</dbReference>
<feature type="region of interest" description="Disordered" evidence="15">
    <location>
        <begin position="1188"/>
        <end position="1228"/>
    </location>
</feature>
<organism evidence="19 20">
    <name type="scientific">Moniliophthora roreri</name>
    <name type="common">Frosty pod rot fungus</name>
    <name type="synonym">Monilia roreri</name>
    <dbReference type="NCBI Taxonomy" id="221103"/>
    <lineage>
        <taxon>Eukaryota</taxon>
        <taxon>Fungi</taxon>
        <taxon>Dikarya</taxon>
        <taxon>Basidiomycota</taxon>
        <taxon>Agaricomycotina</taxon>
        <taxon>Agaricomycetes</taxon>
        <taxon>Agaricomycetidae</taxon>
        <taxon>Agaricales</taxon>
        <taxon>Marasmiineae</taxon>
        <taxon>Marasmiaceae</taxon>
        <taxon>Moniliophthora</taxon>
    </lineage>
</organism>
<evidence type="ECO:0000256" key="15">
    <source>
        <dbReference type="SAM" id="MobiDB-lite"/>
    </source>
</evidence>
<comment type="subcellular location">
    <subcellularLocation>
        <location evidence="1">Membrane</location>
        <topology evidence="1">Single-pass type I membrane protein</topology>
    </subcellularLocation>
</comment>
<dbReference type="eggNOG" id="KOG1027">
    <property type="taxonomic scope" value="Eukaryota"/>
</dbReference>
<keyword evidence="6 16" id="KW-0732">Signal</keyword>
<dbReference type="Gene3D" id="3.30.200.20">
    <property type="entry name" value="Phosphorylase Kinase, domain 1"/>
    <property type="match status" value="1"/>
</dbReference>
<dbReference type="FunFam" id="3.30.200.20:FF:000077">
    <property type="entry name" value="Putative Serine/threonine-protein kinase/endoribonuclease IRE1"/>
    <property type="match status" value="1"/>
</dbReference>
<dbReference type="GO" id="GO:0070059">
    <property type="term" value="P:intrinsic apoptotic signaling pathway in response to endoplasmic reticulum stress"/>
    <property type="evidence" value="ECO:0007669"/>
    <property type="project" value="TreeGrafter"/>
</dbReference>
<dbReference type="Pfam" id="PF00069">
    <property type="entry name" value="Pkinase"/>
    <property type="match status" value="1"/>
</dbReference>